<dbReference type="SMART" id="SM00325">
    <property type="entry name" value="RhoGEF"/>
    <property type="match status" value="1"/>
</dbReference>
<feature type="compositionally biased region" description="Low complexity" evidence="1">
    <location>
        <begin position="935"/>
        <end position="951"/>
    </location>
</feature>
<feature type="region of interest" description="Disordered" evidence="1">
    <location>
        <begin position="981"/>
        <end position="1013"/>
    </location>
</feature>
<feature type="region of interest" description="Disordered" evidence="1">
    <location>
        <begin position="930"/>
        <end position="965"/>
    </location>
</feature>
<evidence type="ECO:0000313" key="3">
    <source>
        <dbReference type="EMBL" id="KAK4220205.1"/>
    </source>
</evidence>
<organism evidence="3 4">
    <name type="scientific">Rhypophila decipiens</name>
    <dbReference type="NCBI Taxonomy" id="261697"/>
    <lineage>
        <taxon>Eukaryota</taxon>
        <taxon>Fungi</taxon>
        <taxon>Dikarya</taxon>
        <taxon>Ascomycota</taxon>
        <taxon>Pezizomycotina</taxon>
        <taxon>Sordariomycetes</taxon>
        <taxon>Sordariomycetidae</taxon>
        <taxon>Sordariales</taxon>
        <taxon>Naviculisporaceae</taxon>
        <taxon>Rhypophila</taxon>
    </lineage>
</organism>
<dbReference type="GO" id="GO:0005737">
    <property type="term" value="C:cytoplasm"/>
    <property type="evidence" value="ECO:0007669"/>
    <property type="project" value="TreeGrafter"/>
</dbReference>
<reference evidence="3" key="2">
    <citation type="submission" date="2023-05" db="EMBL/GenBank/DDBJ databases">
        <authorList>
            <consortium name="Lawrence Berkeley National Laboratory"/>
            <person name="Steindorff A."/>
            <person name="Hensen N."/>
            <person name="Bonometti L."/>
            <person name="Westerberg I."/>
            <person name="Brannstrom I.O."/>
            <person name="Guillou S."/>
            <person name="Cros-Aarteil S."/>
            <person name="Calhoun S."/>
            <person name="Haridas S."/>
            <person name="Kuo A."/>
            <person name="Mondo S."/>
            <person name="Pangilinan J."/>
            <person name="Riley R."/>
            <person name="Labutti K."/>
            <person name="Andreopoulos B."/>
            <person name="Lipzen A."/>
            <person name="Chen C."/>
            <person name="Yanf M."/>
            <person name="Daum C."/>
            <person name="Ng V."/>
            <person name="Clum A."/>
            <person name="Ohm R."/>
            <person name="Martin F."/>
            <person name="Silar P."/>
            <person name="Natvig D."/>
            <person name="Lalanne C."/>
            <person name="Gautier V."/>
            <person name="Ament-Velasquez S.L."/>
            <person name="Kruys A."/>
            <person name="Hutchinson M.I."/>
            <person name="Powell A.J."/>
            <person name="Barry K."/>
            <person name="Miller A.N."/>
            <person name="Grigoriev I.V."/>
            <person name="Debuchy R."/>
            <person name="Gladieux P."/>
            <person name="Thoren M.H."/>
            <person name="Johannesson H."/>
        </authorList>
    </citation>
    <scope>NUCLEOTIDE SEQUENCE</scope>
    <source>
        <strain evidence="3">PSN293</strain>
    </source>
</reference>
<feature type="domain" description="DH" evidence="2">
    <location>
        <begin position="244"/>
        <end position="489"/>
    </location>
</feature>
<accession>A0AAN6YLV6</accession>
<dbReference type="PANTHER" id="PTHR45818:SF3">
    <property type="entry name" value="PROTEIN VAV"/>
    <property type="match status" value="1"/>
</dbReference>
<dbReference type="Pfam" id="PF00621">
    <property type="entry name" value="RhoGEF"/>
    <property type="match status" value="1"/>
</dbReference>
<protein>
    <recommendedName>
        <fullName evidence="2">DH domain-containing protein</fullName>
    </recommendedName>
</protein>
<dbReference type="InterPro" id="IPR000219">
    <property type="entry name" value="DH_dom"/>
</dbReference>
<feature type="region of interest" description="Disordered" evidence="1">
    <location>
        <begin position="1026"/>
        <end position="1078"/>
    </location>
</feature>
<feature type="region of interest" description="Disordered" evidence="1">
    <location>
        <begin position="787"/>
        <end position="887"/>
    </location>
</feature>
<feature type="compositionally biased region" description="Polar residues" evidence="1">
    <location>
        <begin position="993"/>
        <end position="1002"/>
    </location>
</feature>
<dbReference type="SUPFAM" id="SSF48065">
    <property type="entry name" value="DBL homology domain (DH-domain)"/>
    <property type="match status" value="1"/>
</dbReference>
<proteinExistence type="predicted"/>
<evidence type="ECO:0000259" key="2">
    <source>
        <dbReference type="PROSITE" id="PS50010"/>
    </source>
</evidence>
<dbReference type="InterPro" id="IPR035899">
    <property type="entry name" value="DBL_dom_sf"/>
</dbReference>
<dbReference type="Proteomes" id="UP001301769">
    <property type="component" value="Unassembled WGS sequence"/>
</dbReference>
<dbReference type="GO" id="GO:0005085">
    <property type="term" value="F:guanyl-nucleotide exchange factor activity"/>
    <property type="evidence" value="ECO:0007669"/>
    <property type="project" value="InterPro"/>
</dbReference>
<feature type="compositionally biased region" description="Low complexity" evidence="1">
    <location>
        <begin position="787"/>
        <end position="797"/>
    </location>
</feature>
<evidence type="ECO:0000256" key="1">
    <source>
        <dbReference type="SAM" id="MobiDB-lite"/>
    </source>
</evidence>
<feature type="compositionally biased region" description="Basic residues" evidence="1">
    <location>
        <begin position="1042"/>
        <end position="1053"/>
    </location>
</feature>
<dbReference type="AlphaFoldDB" id="A0AAN6YLV6"/>
<gene>
    <name evidence="3" type="ORF">QBC37DRAFT_408116</name>
</gene>
<reference evidence="3" key="1">
    <citation type="journal article" date="2023" name="Mol. Phylogenet. Evol.">
        <title>Genome-scale phylogeny and comparative genomics of the fungal order Sordariales.</title>
        <authorList>
            <person name="Hensen N."/>
            <person name="Bonometti L."/>
            <person name="Westerberg I."/>
            <person name="Brannstrom I.O."/>
            <person name="Guillou S."/>
            <person name="Cros-Aarteil S."/>
            <person name="Calhoun S."/>
            <person name="Haridas S."/>
            <person name="Kuo A."/>
            <person name="Mondo S."/>
            <person name="Pangilinan J."/>
            <person name="Riley R."/>
            <person name="LaButti K."/>
            <person name="Andreopoulos B."/>
            <person name="Lipzen A."/>
            <person name="Chen C."/>
            <person name="Yan M."/>
            <person name="Daum C."/>
            <person name="Ng V."/>
            <person name="Clum A."/>
            <person name="Steindorff A."/>
            <person name="Ohm R.A."/>
            <person name="Martin F."/>
            <person name="Silar P."/>
            <person name="Natvig D.O."/>
            <person name="Lalanne C."/>
            <person name="Gautier V."/>
            <person name="Ament-Velasquez S.L."/>
            <person name="Kruys A."/>
            <person name="Hutchinson M.I."/>
            <person name="Powell A.J."/>
            <person name="Barry K."/>
            <person name="Miller A.N."/>
            <person name="Grigoriev I.V."/>
            <person name="Debuchy R."/>
            <person name="Gladieux P."/>
            <person name="Hiltunen Thoren M."/>
            <person name="Johannesson H."/>
        </authorList>
    </citation>
    <scope>NUCLEOTIDE SEQUENCE</scope>
    <source>
        <strain evidence="3">PSN293</strain>
    </source>
</reference>
<sequence>MAITLNDPRPASQLMPSIPVDGPQTPSEGIGGPVVPHHEHPKELSSSLVDPPTEKTGFQTEQKKGGGITLDKISLDVLGDVTSSTKQGLANNEYSHHDILQRGLGYESTTTTAQSSKPFHKWMKTLHKRSVRRQGLPWWDTEDTPYSMQLDGSESRTGLSFHRRNSSSGSSFGFVTAVKSASISLTTASVLSRSRRHTLRSSRGHSKADRSSRASVTAARFSEDSHCSERPTLVDPVVMERSLQRRRILEELISTEESYIRDVRFLINVYVTILASLPTLPPGLRSSINRNLTEIVELHEEMLGELHRAVPYSEYTQPELQSNGAHPGTRGHQRMRSLDAVPEDRDGVSWLPDVPGLLADPQIAAEVAKIFSRKMNRFFVYEEYGAKYELMIKDVAAAHRTMPGWQSYQKGLEVLASSLGSANSQLDHGKKSLSIGDLLVKPIQRVCKYPLLFAELLKYTPVVDCPCSHMEIENALIRLREATAEINRATDDMRVKSVLEKTWMLQDRLVFANHQLDAVSKNRIRSFGHVQLCGALHACWQTKEGVGGEYMVALLYREWFCLATAGRFDQIYTIQACIALDNVKVEEVDNGRGLQCHTAPYSWKMVFICDHQLYEVILTACTPKEELEWRTRLSSHQAVESLDQPQATLFSSLSLNIKSLGTVFRKPGTIARRISIHRATTVGPKSPLCQVILKNTSVMKDAPSSGGTRSSQINRSQSLLTTNTRIPVLAPSRGDRARIEALLSDVWTRDILPFPGITARSRSEHLVRTSASSVIRKLSVVSITSSFTRRSGRSSASPVEEDGGFFGTSPPTKASVLEPPLTPTTATSSRRNSIDQNEGASYRSSSLLSVIHDEADRESGTCPSSMGGTGVKRKATTLDWNSGDGDRGTEEVALGMVRHTGNGRAVRSTSGNSQMKALGDNTNLAKAAKYSTPLTTSRRSSANTTTSNNSSMGSEAGSRPSTIASDGIHYGIMSASFSNLSVQDSTKEDEAQRQATVGTPNTFHGGDDSSERTTAAVAKENICSDAAGPPCLPHSYSDYNSRPRRYSTGHKLSRSWTSRRGPGGHREAVVQSIKNMFR</sequence>
<feature type="region of interest" description="Disordered" evidence="1">
    <location>
        <begin position="194"/>
        <end position="222"/>
    </location>
</feature>
<dbReference type="EMBL" id="MU858045">
    <property type="protein sequence ID" value="KAK4220205.1"/>
    <property type="molecule type" value="Genomic_DNA"/>
</dbReference>
<feature type="compositionally biased region" description="Polar residues" evidence="1">
    <location>
        <begin position="823"/>
        <end position="848"/>
    </location>
</feature>
<name>A0AAN6YLV6_9PEZI</name>
<keyword evidence="4" id="KW-1185">Reference proteome</keyword>
<dbReference type="PROSITE" id="PS50010">
    <property type="entry name" value="DH_2"/>
    <property type="match status" value="1"/>
</dbReference>
<dbReference type="Gene3D" id="1.20.900.10">
    <property type="entry name" value="Dbl homology (DH) domain"/>
    <property type="match status" value="1"/>
</dbReference>
<comment type="caution">
    <text evidence="3">The sequence shown here is derived from an EMBL/GenBank/DDBJ whole genome shotgun (WGS) entry which is preliminary data.</text>
</comment>
<evidence type="ECO:0000313" key="4">
    <source>
        <dbReference type="Proteomes" id="UP001301769"/>
    </source>
</evidence>
<feature type="compositionally biased region" description="Basic residues" evidence="1">
    <location>
        <begin position="194"/>
        <end position="205"/>
    </location>
</feature>
<dbReference type="PANTHER" id="PTHR45818">
    <property type="entry name" value="PROTEIN VAV"/>
    <property type="match status" value="1"/>
</dbReference>
<feature type="region of interest" description="Disordered" evidence="1">
    <location>
        <begin position="1"/>
        <end position="63"/>
    </location>
</feature>